<dbReference type="RefSeq" id="WP_276264937.1">
    <property type="nucleotide sequence ID" value="NZ_JARJLM010000202.1"/>
</dbReference>
<evidence type="ECO:0000313" key="2">
    <source>
        <dbReference type="EMBL" id="MDF3833639.1"/>
    </source>
</evidence>
<gene>
    <name evidence="2" type="ORF">P3W85_11860</name>
</gene>
<evidence type="ECO:0000259" key="1">
    <source>
        <dbReference type="Pfam" id="PF07739"/>
    </source>
</evidence>
<dbReference type="InterPro" id="IPR012925">
    <property type="entry name" value="TipAS_dom"/>
</dbReference>
<sequence length="127" mass="14829">MISDRLDSAYQEKCRDILNEEQARSLSETNCWEHVDRARVHADWDAFYKDLSKFIDTSDPTDEHIQGLVHRHHEISCRFYTPSREAYIGMALLYSENPTMRNFHNAYHPGMVAFLSSAMLAYALENL</sequence>
<dbReference type="Pfam" id="PF07739">
    <property type="entry name" value="TipAS"/>
    <property type="match status" value="1"/>
</dbReference>
<protein>
    <submittedName>
        <fullName evidence="2">TipAS antibiotic-recognition domain-containing protein</fullName>
    </submittedName>
</protein>
<organism evidence="2 3">
    <name type="scientific">Cupriavidus basilensis</name>
    <dbReference type="NCBI Taxonomy" id="68895"/>
    <lineage>
        <taxon>Bacteria</taxon>
        <taxon>Pseudomonadati</taxon>
        <taxon>Pseudomonadota</taxon>
        <taxon>Betaproteobacteria</taxon>
        <taxon>Burkholderiales</taxon>
        <taxon>Burkholderiaceae</taxon>
        <taxon>Cupriavidus</taxon>
    </lineage>
</organism>
<comment type="caution">
    <text evidence="2">The sequence shown here is derived from an EMBL/GenBank/DDBJ whole genome shotgun (WGS) entry which is preliminary data.</text>
</comment>
<keyword evidence="3" id="KW-1185">Reference proteome</keyword>
<evidence type="ECO:0000313" key="3">
    <source>
        <dbReference type="Proteomes" id="UP001216674"/>
    </source>
</evidence>
<dbReference type="SUPFAM" id="SSF89082">
    <property type="entry name" value="Antibiotic binding domain of TipA-like multidrug resistance regulators"/>
    <property type="match status" value="1"/>
</dbReference>
<feature type="domain" description="TipAS antibiotic-recognition" evidence="1">
    <location>
        <begin position="22"/>
        <end position="122"/>
    </location>
</feature>
<dbReference type="Proteomes" id="UP001216674">
    <property type="component" value="Unassembled WGS sequence"/>
</dbReference>
<proteinExistence type="predicted"/>
<dbReference type="EMBL" id="JARJLM010000202">
    <property type="protein sequence ID" value="MDF3833639.1"/>
    <property type="molecule type" value="Genomic_DNA"/>
</dbReference>
<dbReference type="InterPro" id="IPR036244">
    <property type="entry name" value="TipA-like_antibiotic-bd"/>
</dbReference>
<accession>A0ABT6ALZ4</accession>
<dbReference type="Gene3D" id="1.10.490.50">
    <property type="entry name" value="Antibiotic binding domain of TipA-like multidrug resistance regulators"/>
    <property type="match status" value="1"/>
</dbReference>
<name>A0ABT6ALZ4_9BURK</name>
<reference evidence="2 3" key="1">
    <citation type="submission" date="2023-03" db="EMBL/GenBank/DDBJ databases">
        <title>Draft assemblies of triclosan tolerant bacteria isolated from returned activated sludge.</title>
        <authorList>
            <person name="Van Hamelsveld S."/>
        </authorList>
    </citation>
    <scope>NUCLEOTIDE SEQUENCE [LARGE SCALE GENOMIC DNA]</scope>
    <source>
        <strain evidence="2 3">GW210010_S58</strain>
    </source>
</reference>